<dbReference type="PANTHER" id="PTHR31272">
    <property type="entry name" value="CYTOCHROME C-TYPE BIOGENESIS PROTEIN HI_1454-RELATED"/>
    <property type="match status" value="1"/>
</dbReference>
<name>A0AAW9QXJ0_9CHRO</name>
<sequence>MESSENAKSSPKSPIFRKSIQKFVFRFLVALLLVLLVSQFGRLSAPIEHGISFLENQYQQWFDRQNTSNPLVLIALAFLGGLLASVSPCILALLPVNLSYIGTLDITSRWQAFRKAAAFVAGTVTVLSLFGLLSSFATAILVDWKGFVHIAIGSIIILMGASFAGWIHLPLPKNSPSLPVNHPYTVGVGFALVSSPCASPILFAVLAAASASGSSLWSVLAMISYGFGYTAVIFAASLFTGVIKQSRFLLVHSDRVIRIGSAILLLAGVYYLVTGIGWFF</sequence>
<evidence type="ECO:0000256" key="6">
    <source>
        <dbReference type="SAM" id="Phobius"/>
    </source>
</evidence>
<feature type="domain" description="Cytochrome C biogenesis protein transmembrane" evidence="7">
    <location>
        <begin position="72"/>
        <end position="238"/>
    </location>
</feature>
<evidence type="ECO:0000256" key="2">
    <source>
        <dbReference type="ARBA" id="ARBA00006143"/>
    </source>
</evidence>
<comment type="caution">
    <text evidence="8">The sequence shown here is derived from an EMBL/GenBank/DDBJ whole genome shotgun (WGS) entry which is preliminary data.</text>
</comment>
<dbReference type="AlphaFoldDB" id="A0AAW9QXJ0"/>
<reference evidence="8 9" key="1">
    <citation type="submission" date="2024-01" db="EMBL/GenBank/DDBJ databases">
        <title>Genomic insights into the taxonomy and metabolism of the cyanobacterium Pannus brasiliensis CCIBt3594.</title>
        <authorList>
            <person name="Machado M."/>
            <person name="Botero N.B."/>
            <person name="Andreote A.P.D."/>
            <person name="Feitosa A.M.T."/>
            <person name="Popin R."/>
            <person name="Sivonen K."/>
            <person name="Fiore M.F."/>
        </authorList>
    </citation>
    <scope>NUCLEOTIDE SEQUENCE [LARGE SCALE GENOMIC DNA]</scope>
    <source>
        <strain evidence="8 9">CCIBt3594</strain>
    </source>
</reference>
<feature type="transmembrane region" description="Helical" evidence="6">
    <location>
        <begin position="117"/>
        <end position="141"/>
    </location>
</feature>
<dbReference type="InterPro" id="IPR051790">
    <property type="entry name" value="Cytochrome_c-biogenesis_DsbD"/>
</dbReference>
<gene>
    <name evidence="8" type="ORF">V0288_17940</name>
</gene>
<dbReference type="PANTHER" id="PTHR31272:SF6">
    <property type="entry name" value="CYTOCHROME C-TYPE BIOGENESIS CCDA-LIKE CHLOROPLASTIC PROTEIN"/>
    <property type="match status" value="1"/>
</dbReference>
<comment type="similarity">
    <text evidence="2">Belongs to the DsbD family.</text>
</comment>
<evidence type="ECO:0000256" key="1">
    <source>
        <dbReference type="ARBA" id="ARBA00004141"/>
    </source>
</evidence>
<keyword evidence="5 6" id="KW-0472">Membrane</keyword>
<evidence type="ECO:0000256" key="4">
    <source>
        <dbReference type="ARBA" id="ARBA00022989"/>
    </source>
</evidence>
<evidence type="ECO:0000259" key="7">
    <source>
        <dbReference type="Pfam" id="PF02683"/>
    </source>
</evidence>
<feature type="transmembrane region" description="Helical" evidence="6">
    <location>
        <begin position="188"/>
        <end position="210"/>
    </location>
</feature>
<evidence type="ECO:0000313" key="8">
    <source>
        <dbReference type="EMBL" id="MEG3439012.1"/>
    </source>
</evidence>
<accession>A0AAW9QXJ0</accession>
<dbReference type="EMBL" id="JBAFSM010000039">
    <property type="protein sequence ID" value="MEG3439012.1"/>
    <property type="molecule type" value="Genomic_DNA"/>
</dbReference>
<feature type="transmembrane region" description="Helical" evidence="6">
    <location>
        <begin position="255"/>
        <end position="279"/>
    </location>
</feature>
<dbReference type="InterPro" id="IPR003834">
    <property type="entry name" value="Cyt_c_assmbl_TM_dom"/>
</dbReference>
<feature type="transmembrane region" description="Helical" evidence="6">
    <location>
        <begin position="70"/>
        <end position="96"/>
    </location>
</feature>
<organism evidence="8 9">
    <name type="scientific">Pannus brasiliensis CCIBt3594</name>
    <dbReference type="NCBI Taxonomy" id="1427578"/>
    <lineage>
        <taxon>Bacteria</taxon>
        <taxon>Bacillati</taxon>
        <taxon>Cyanobacteriota</taxon>
        <taxon>Cyanophyceae</taxon>
        <taxon>Oscillatoriophycideae</taxon>
        <taxon>Chroococcales</taxon>
        <taxon>Microcystaceae</taxon>
        <taxon>Pannus</taxon>
    </lineage>
</organism>
<feature type="transmembrane region" description="Helical" evidence="6">
    <location>
        <begin position="147"/>
        <end position="167"/>
    </location>
</feature>
<evidence type="ECO:0000256" key="3">
    <source>
        <dbReference type="ARBA" id="ARBA00022692"/>
    </source>
</evidence>
<dbReference type="RefSeq" id="WP_332866495.1">
    <property type="nucleotide sequence ID" value="NZ_JBAFSM010000039.1"/>
</dbReference>
<feature type="transmembrane region" description="Helical" evidence="6">
    <location>
        <begin position="216"/>
        <end position="243"/>
    </location>
</feature>
<dbReference type="Proteomes" id="UP001328733">
    <property type="component" value="Unassembled WGS sequence"/>
</dbReference>
<keyword evidence="4 6" id="KW-1133">Transmembrane helix</keyword>
<protein>
    <submittedName>
        <fullName evidence="8">Cytochrome c biogenesis protein CcdA</fullName>
    </submittedName>
</protein>
<evidence type="ECO:0000313" key="9">
    <source>
        <dbReference type="Proteomes" id="UP001328733"/>
    </source>
</evidence>
<dbReference type="GO" id="GO:0017004">
    <property type="term" value="P:cytochrome complex assembly"/>
    <property type="evidence" value="ECO:0007669"/>
    <property type="project" value="InterPro"/>
</dbReference>
<evidence type="ECO:0000256" key="5">
    <source>
        <dbReference type="ARBA" id="ARBA00023136"/>
    </source>
</evidence>
<dbReference type="GO" id="GO:0016020">
    <property type="term" value="C:membrane"/>
    <property type="evidence" value="ECO:0007669"/>
    <property type="project" value="UniProtKB-SubCell"/>
</dbReference>
<keyword evidence="9" id="KW-1185">Reference proteome</keyword>
<dbReference type="Pfam" id="PF02683">
    <property type="entry name" value="DsbD_TM"/>
    <property type="match status" value="1"/>
</dbReference>
<proteinExistence type="inferred from homology"/>
<comment type="subcellular location">
    <subcellularLocation>
        <location evidence="1">Membrane</location>
        <topology evidence="1">Multi-pass membrane protein</topology>
    </subcellularLocation>
</comment>
<keyword evidence="3 6" id="KW-0812">Transmembrane</keyword>